<proteinExistence type="predicted"/>
<evidence type="ECO:0000313" key="1">
    <source>
        <dbReference type="EMBL" id="KAJ3555773.1"/>
    </source>
</evidence>
<name>A0ACC1T9E9_9APHY</name>
<evidence type="ECO:0000313" key="2">
    <source>
        <dbReference type="Proteomes" id="UP001148662"/>
    </source>
</evidence>
<protein>
    <submittedName>
        <fullName evidence="1">Uncharacterized protein</fullName>
    </submittedName>
</protein>
<keyword evidence="2" id="KW-1185">Reference proteome</keyword>
<dbReference type="Proteomes" id="UP001148662">
    <property type="component" value="Unassembled WGS sequence"/>
</dbReference>
<organism evidence="1 2">
    <name type="scientific">Phlebia brevispora</name>
    <dbReference type="NCBI Taxonomy" id="194682"/>
    <lineage>
        <taxon>Eukaryota</taxon>
        <taxon>Fungi</taxon>
        <taxon>Dikarya</taxon>
        <taxon>Basidiomycota</taxon>
        <taxon>Agaricomycotina</taxon>
        <taxon>Agaricomycetes</taxon>
        <taxon>Polyporales</taxon>
        <taxon>Meruliaceae</taxon>
        <taxon>Phlebia</taxon>
    </lineage>
</organism>
<comment type="caution">
    <text evidence="1">The sequence shown here is derived from an EMBL/GenBank/DDBJ whole genome shotgun (WGS) entry which is preliminary data.</text>
</comment>
<sequence length="518" mass="58572">MTGHLYAILLAFLLQPGAEANERSSLPFLSSNSAKNSKEKTQDVLEHKPVTAPSCEQFPTGPIETTSCDFETVESVSEDLYNNLQDLVRTPFFKYYRADLYRECPFWQENAMCSNKQCGITTVDESEVPEGWRAAALSKVEKPSQDDLHYLPGCYYRDADFCFLDDMSEGEYVDLTLNPERFTGYSGPSATRIWSSIYKENCFRPPAELSLSQEEQCLEERVYYKIISGLHASISTHICFENFDQNTGTWGPNLECFIARIASHPERLENIYFNAILLLRAVARIGPYLSAYDYCGVKTGEHEGDADALTLEKLNNVIAIAQDVGRFDEKLLFQGENALNLKEEFKQHFRNVSRIMDCVGCDKCRLWGKLQTSGVGTALKILFELDPDTLDPRLNHNLLSRSEVVALINTLNRFTESLVAVNGFRKMWADEDQGSQGKLLENTVERPVESASKPKYSPSAGEDEQYNLVESLQEWMRACKDGTVFCFRGLLQACKALIEAFAQLFKLSGKEDLPHSEF</sequence>
<gene>
    <name evidence="1" type="ORF">NM688_g2392</name>
</gene>
<accession>A0ACC1T9E9</accession>
<reference evidence="1" key="1">
    <citation type="submission" date="2022-07" db="EMBL/GenBank/DDBJ databases">
        <title>Genome Sequence of Phlebia brevispora.</title>
        <authorList>
            <person name="Buettner E."/>
        </authorList>
    </citation>
    <scope>NUCLEOTIDE SEQUENCE</scope>
    <source>
        <strain evidence="1">MPL23</strain>
    </source>
</reference>
<dbReference type="EMBL" id="JANHOG010000300">
    <property type="protein sequence ID" value="KAJ3555773.1"/>
    <property type="molecule type" value="Genomic_DNA"/>
</dbReference>